<organism evidence="2">
    <name type="scientific">Carabus violaceus</name>
    <name type="common">Violet ground beetle</name>
    <dbReference type="NCBI Taxonomy" id="41075"/>
    <lineage>
        <taxon>Eukaryota</taxon>
        <taxon>Metazoa</taxon>
        <taxon>Ecdysozoa</taxon>
        <taxon>Arthropoda</taxon>
        <taxon>Hexapoda</taxon>
        <taxon>Insecta</taxon>
        <taxon>Pterygota</taxon>
        <taxon>Neoptera</taxon>
        <taxon>Endopterygota</taxon>
        <taxon>Coleoptera</taxon>
        <taxon>Adephaga</taxon>
        <taxon>Caraboidea</taxon>
        <taxon>Carabidae</taxon>
        <taxon>Carabinae</taxon>
        <taxon>Carabini</taxon>
        <taxon>Carabina</taxon>
        <taxon>Carabus</taxon>
        <taxon>Megodontus</taxon>
    </lineage>
</organism>
<protein>
    <submittedName>
        <fullName evidence="2">Myosuppressin</fullName>
    </submittedName>
</protein>
<name>A0A7U3MC12_CARVO</name>
<evidence type="ECO:0000313" key="2">
    <source>
        <dbReference type="EMBL" id="QHB80555.1"/>
    </source>
</evidence>
<evidence type="ECO:0000256" key="1">
    <source>
        <dbReference type="SAM" id="SignalP"/>
    </source>
</evidence>
<feature type="chain" id="PRO_5031163965" evidence="1">
    <location>
        <begin position="24"/>
        <end position="102"/>
    </location>
</feature>
<accession>A0A7U3MC12</accession>
<feature type="signal peptide" evidence="1">
    <location>
        <begin position="1"/>
        <end position="23"/>
    </location>
</feature>
<keyword evidence="1" id="KW-0732">Signal</keyword>
<dbReference type="AlphaFoldDB" id="A0A7U3MC12"/>
<dbReference type="EMBL" id="MN837658">
    <property type="protein sequence ID" value="QHB80555.1"/>
    <property type="molecule type" value="mRNA"/>
</dbReference>
<proteinExistence type="evidence at transcript level"/>
<sequence>MMLITFGVIAICMSSSTSSTASAVPTPQCSPSALVNAGAKYRQICFVLLKLANALDASEGAAYGNEIPASMELRPEMFEPIENGIKRKDVDHVFLRFGRPRM</sequence>
<reference evidence="2" key="1">
    <citation type="journal article" date="2020" name="Insect Biochem. Mol. Biol.">
        <title>The Neuropeptidome of Carabus (Coleoptera, Adephaga: Carabidae).</title>
        <authorList>
            <person name="Ragionieri L."/>
            <person name="Predel R."/>
        </authorList>
    </citation>
    <scope>NUCLEOTIDE SEQUENCE</scope>
    <source>
        <strain evidence="2">34</strain>
    </source>
</reference>